<evidence type="ECO:0000259" key="11">
    <source>
        <dbReference type="PROSITE" id="PS50157"/>
    </source>
</evidence>
<evidence type="ECO:0000256" key="4">
    <source>
        <dbReference type="ARBA" id="ARBA00022771"/>
    </source>
</evidence>
<dbReference type="PROSITE" id="PS50157">
    <property type="entry name" value="ZINC_FINGER_C2H2_2"/>
    <property type="match status" value="2"/>
</dbReference>
<evidence type="ECO:0000256" key="2">
    <source>
        <dbReference type="ARBA" id="ARBA00022723"/>
    </source>
</evidence>
<dbReference type="InterPro" id="IPR013087">
    <property type="entry name" value="Znf_C2H2_type"/>
</dbReference>
<dbReference type="PANTHER" id="PTHR47428:SF1">
    <property type="entry name" value="REGULATORY PROTEIN MIG1-RELATED"/>
    <property type="match status" value="1"/>
</dbReference>
<protein>
    <recommendedName>
        <fullName evidence="11">C2H2-type domain-containing protein</fullName>
    </recommendedName>
</protein>
<feature type="compositionally biased region" description="Basic and acidic residues" evidence="10">
    <location>
        <begin position="357"/>
        <end position="375"/>
    </location>
</feature>
<dbReference type="InterPro" id="IPR051007">
    <property type="entry name" value="creA/MIG_C2H2-ZnF"/>
</dbReference>
<dbReference type="GO" id="GO:0005634">
    <property type="term" value="C:nucleus"/>
    <property type="evidence" value="ECO:0007669"/>
    <property type="project" value="UniProtKB-SubCell"/>
</dbReference>
<evidence type="ECO:0000313" key="13">
    <source>
        <dbReference type="Proteomes" id="UP001162090"/>
    </source>
</evidence>
<dbReference type="Proteomes" id="UP001162090">
    <property type="component" value="Chromosome 5"/>
</dbReference>
<feature type="region of interest" description="Disordered" evidence="10">
    <location>
        <begin position="33"/>
        <end position="104"/>
    </location>
</feature>
<evidence type="ECO:0000256" key="9">
    <source>
        <dbReference type="PROSITE-ProRule" id="PRU00042"/>
    </source>
</evidence>
<evidence type="ECO:0000256" key="6">
    <source>
        <dbReference type="ARBA" id="ARBA00023015"/>
    </source>
</evidence>
<keyword evidence="3" id="KW-0677">Repeat</keyword>
<dbReference type="Gene3D" id="3.30.160.60">
    <property type="entry name" value="Classic Zinc Finger"/>
    <property type="match status" value="2"/>
</dbReference>
<dbReference type="AlphaFoldDB" id="A0AA35JI26"/>
<dbReference type="GO" id="GO:0005737">
    <property type="term" value="C:cytoplasm"/>
    <property type="evidence" value="ECO:0007669"/>
    <property type="project" value="TreeGrafter"/>
</dbReference>
<dbReference type="EMBL" id="OX365916">
    <property type="protein sequence ID" value="CAI4059922.1"/>
    <property type="molecule type" value="Genomic_DNA"/>
</dbReference>
<dbReference type="InterPro" id="IPR036236">
    <property type="entry name" value="Znf_C2H2_sf"/>
</dbReference>
<comment type="subcellular location">
    <subcellularLocation>
        <location evidence="1">Nucleus</location>
    </subcellularLocation>
</comment>
<feature type="compositionally biased region" description="Low complexity" evidence="10">
    <location>
        <begin position="87"/>
        <end position="104"/>
    </location>
</feature>
<proteinExistence type="predicted"/>
<feature type="compositionally biased region" description="Basic residues" evidence="10">
    <location>
        <begin position="64"/>
        <end position="86"/>
    </location>
</feature>
<evidence type="ECO:0000256" key="1">
    <source>
        <dbReference type="ARBA" id="ARBA00004123"/>
    </source>
</evidence>
<dbReference type="FunFam" id="3.30.160.60:FF:002343">
    <property type="entry name" value="Zinc finger protein 33A"/>
    <property type="match status" value="1"/>
</dbReference>
<keyword evidence="5" id="KW-0862">Zinc</keyword>
<name>A0AA35JI26_SACUV</name>
<dbReference type="PROSITE" id="PS00028">
    <property type="entry name" value="ZINC_FINGER_C2H2_1"/>
    <property type="match status" value="2"/>
</dbReference>
<evidence type="ECO:0000256" key="10">
    <source>
        <dbReference type="SAM" id="MobiDB-lite"/>
    </source>
</evidence>
<evidence type="ECO:0000256" key="5">
    <source>
        <dbReference type="ARBA" id="ARBA00022833"/>
    </source>
</evidence>
<keyword evidence="8" id="KW-0539">Nucleus</keyword>
<feature type="domain" description="C2H2-type" evidence="11">
    <location>
        <begin position="17"/>
        <end position="44"/>
    </location>
</feature>
<dbReference type="SUPFAM" id="SSF57667">
    <property type="entry name" value="beta-beta-alpha zinc fingers"/>
    <property type="match status" value="1"/>
</dbReference>
<feature type="region of interest" description="Disordered" evidence="10">
    <location>
        <begin position="357"/>
        <end position="385"/>
    </location>
</feature>
<reference evidence="12" key="1">
    <citation type="submission" date="2022-10" db="EMBL/GenBank/DDBJ databases">
        <authorList>
            <person name="Byrne P K."/>
        </authorList>
    </citation>
    <scope>NUCLEOTIDE SEQUENCE</scope>
    <source>
        <strain evidence="12">CBS7001</strain>
    </source>
</reference>
<organism evidence="12 13">
    <name type="scientific">Saccharomyces uvarum</name>
    <name type="common">Yeast</name>
    <name type="synonym">Saccharomyces bayanus var. uvarum</name>
    <dbReference type="NCBI Taxonomy" id="230603"/>
    <lineage>
        <taxon>Eukaryota</taxon>
        <taxon>Fungi</taxon>
        <taxon>Dikarya</taxon>
        <taxon>Ascomycota</taxon>
        <taxon>Saccharomycotina</taxon>
        <taxon>Saccharomycetes</taxon>
        <taxon>Saccharomycetales</taxon>
        <taxon>Saccharomycetaceae</taxon>
        <taxon>Saccharomyces</taxon>
    </lineage>
</organism>
<dbReference type="GO" id="GO:0000433">
    <property type="term" value="P:carbon catabolite repression of transcription from RNA polymerase II promoter by glucose"/>
    <property type="evidence" value="ECO:0007669"/>
    <property type="project" value="TreeGrafter"/>
</dbReference>
<keyword evidence="2" id="KW-0479">Metal-binding</keyword>
<dbReference type="Pfam" id="PF00096">
    <property type="entry name" value="zf-C2H2"/>
    <property type="match status" value="1"/>
</dbReference>
<keyword evidence="6" id="KW-0805">Transcription regulation</keyword>
<dbReference type="GO" id="GO:0000978">
    <property type="term" value="F:RNA polymerase II cis-regulatory region sequence-specific DNA binding"/>
    <property type="evidence" value="ECO:0007669"/>
    <property type="project" value="TreeGrafter"/>
</dbReference>
<evidence type="ECO:0000256" key="7">
    <source>
        <dbReference type="ARBA" id="ARBA00023163"/>
    </source>
</evidence>
<dbReference type="GO" id="GO:0008270">
    <property type="term" value="F:zinc ion binding"/>
    <property type="evidence" value="ECO:0007669"/>
    <property type="project" value="UniProtKB-KW"/>
</dbReference>
<accession>A0AA35JI26</accession>
<gene>
    <name evidence="12" type="primary">SUVC05G1010</name>
    <name evidence="12" type="ORF">SUVC_05G1010</name>
</gene>
<dbReference type="PANTHER" id="PTHR47428">
    <property type="entry name" value="REGULATORY PROTEIN MIG1-RELATED"/>
    <property type="match status" value="1"/>
</dbReference>
<evidence type="ECO:0000313" key="12">
    <source>
        <dbReference type="EMBL" id="CAI4059922.1"/>
    </source>
</evidence>
<keyword evidence="7" id="KW-0804">Transcription</keyword>
<keyword evidence="4 9" id="KW-0863">Zinc-finger</keyword>
<evidence type="ECO:0000256" key="8">
    <source>
        <dbReference type="ARBA" id="ARBA00023242"/>
    </source>
</evidence>
<dbReference type="SMART" id="SM00355">
    <property type="entry name" value="ZnF_C2H2"/>
    <property type="match status" value="2"/>
</dbReference>
<sequence length="406" mass="43915">MNCVQGSFPPDNDRRPFKCEFCSRGFHRLEHKKRHVRTHTGEKPHACSFRGCPKSFSRSDELKRHLRTHKKTTQRRPRKPKSKRLPKAAADTTAASASTTFDDTTGALDTRTAHSDIPPILVSVAQDSSNLDMRTIKNGYGIVNPQLPGTLIPAVGIQTGPHLIPGHPIPNNHSSASMTSIVSAYPSTASLQYLNNGGCNSSASIAYMDSSSSSLALSELSSGSSVFSKSRMNLTSMSGLDSVTCSRDQSSTSLLSQSSLPSKKLARPLPTALSPLQKVTVTPAMSAEEIETVRPISTASSVASFTSTVDNDATSKHMGMGIFLDKPALGAHDAYRSGYMHTARTFSRGRLHTRAEFHISGDDEDNRASKSESREPATLPKISLPPIGSMLQQINTFNNNGPTYYH</sequence>
<feature type="domain" description="C2H2-type" evidence="11">
    <location>
        <begin position="45"/>
        <end position="74"/>
    </location>
</feature>
<evidence type="ECO:0000256" key="3">
    <source>
        <dbReference type="ARBA" id="ARBA00022737"/>
    </source>
</evidence>